<dbReference type="GO" id="GO:0055085">
    <property type="term" value="P:transmembrane transport"/>
    <property type="evidence" value="ECO:0007669"/>
    <property type="project" value="InterPro"/>
</dbReference>
<dbReference type="PROSITE" id="PS50928">
    <property type="entry name" value="ABC_TM1"/>
    <property type="match status" value="1"/>
</dbReference>
<dbReference type="InterPro" id="IPR053385">
    <property type="entry name" value="ABC_transport_permease"/>
</dbReference>
<dbReference type="AlphaFoldDB" id="A0A9D2J7R6"/>
<dbReference type="CDD" id="cd06261">
    <property type="entry name" value="TM_PBP2"/>
    <property type="match status" value="1"/>
</dbReference>
<comment type="caution">
    <text evidence="9">The sequence shown here is derived from an EMBL/GenBank/DDBJ whole genome shotgun (WGS) entry which is preliminary data.</text>
</comment>
<protein>
    <submittedName>
        <fullName evidence="9">ABC transporter permease</fullName>
    </submittedName>
</protein>
<dbReference type="InterPro" id="IPR000515">
    <property type="entry name" value="MetI-like"/>
</dbReference>
<feature type="transmembrane region" description="Helical" evidence="7">
    <location>
        <begin position="241"/>
        <end position="262"/>
    </location>
</feature>
<reference evidence="9" key="2">
    <citation type="submission" date="2021-04" db="EMBL/GenBank/DDBJ databases">
        <authorList>
            <person name="Gilroy R."/>
        </authorList>
    </citation>
    <scope>NUCLEOTIDE SEQUENCE</scope>
    <source>
        <strain evidence="9">CHK179-28034</strain>
    </source>
</reference>
<dbReference type="InterPro" id="IPR035906">
    <property type="entry name" value="MetI-like_sf"/>
</dbReference>
<organism evidence="9 10">
    <name type="scientific">Candidatus Anaerobutyricum stercoris</name>
    <dbReference type="NCBI Taxonomy" id="2838457"/>
    <lineage>
        <taxon>Bacteria</taxon>
        <taxon>Bacillati</taxon>
        <taxon>Bacillota</taxon>
        <taxon>Clostridia</taxon>
        <taxon>Lachnospirales</taxon>
        <taxon>Lachnospiraceae</taxon>
        <taxon>Anaerobutyricum</taxon>
    </lineage>
</organism>
<dbReference type="SUPFAM" id="SSF161098">
    <property type="entry name" value="MetI-like"/>
    <property type="match status" value="1"/>
</dbReference>
<evidence type="ECO:0000256" key="4">
    <source>
        <dbReference type="ARBA" id="ARBA00022692"/>
    </source>
</evidence>
<comment type="similarity">
    <text evidence="7">Belongs to the binding-protein-dependent transport system permease family.</text>
</comment>
<evidence type="ECO:0000256" key="6">
    <source>
        <dbReference type="ARBA" id="ARBA00023136"/>
    </source>
</evidence>
<feature type="transmembrane region" description="Helical" evidence="7">
    <location>
        <begin position="123"/>
        <end position="149"/>
    </location>
</feature>
<keyword evidence="3" id="KW-1003">Cell membrane</keyword>
<dbReference type="EMBL" id="DXBR01000090">
    <property type="protein sequence ID" value="HIZ40220.1"/>
    <property type="molecule type" value="Genomic_DNA"/>
</dbReference>
<evidence type="ECO:0000259" key="8">
    <source>
        <dbReference type="PROSITE" id="PS50928"/>
    </source>
</evidence>
<dbReference type="Pfam" id="PF00528">
    <property type="entry name" value="BPD_transp_1"/>
    <property type="match status" value="1"/>
</dbReference>
<evidence type="ECO:0000256" key="1">
    <source>
        <dbReference type="ARBA" id="ARBA00004651"/>
    </source>
</evidence>
<dbReference type="PANTHER" id="PTHR43386">
    <property type="entry name" value="OLIGOPEPTIDE TRANSPORT SYSTEM PERMEASE PROTEIN APPC"/>
    <property type="match status" value="1"/>
</dbReference>
<name>A0A9D2J7R6_9FIRM</name>
<feature type="transmembrane region" description="Helical" evidence="7">
    <location>
        <begin position="78"/>
        <end position="102"/>
    </location>
</feature>
<keyword evidence="2 7" id="KW-0813">Transport</keyword>
<keyword evidence="6 7" id="KW-0472">Membrane</keyword>
<dbReference type="GO" id="GO:0005886">
    <property type="term" value="C:plasma membrane"/>
    <property type="evidence" value="ECO:0007669"/>
    <property type="project" value="UniProtKB-SubCell"/>
</dbReference>
<dbReference type="Proteomes" id="UP000824049">
    <property type="component" value="Unassembled WGS sequence"/>
</dbReference>
<feature type="transmembrane region" description="Helical" evidence="7">
    <location>
        <begin position="195"/>
        <end position="220"/>
    </location>
</feature>
<reference evidence="9" key="1">
    <citation type="journal article" date="2021" name="PeerJ">
        <title>Extensive microbial diversity within the chicken gut microbiome revealed by metagenomics and culture.</title>
        <authorList>
            <person name="Gilroy R."/>
            <person name="Ravi A."/>
            <person name="Getino M."/>
            <person name="Pursley I."/>
            <person name="Horton D.L."/>
            <person name="Alikhan N.F."/>
            <person name="Baker D."/>
            <person name="Gharbi K."/>
            <person name="Hall N."/>
            <person name="Watson M."/>
            <person name="Adriaenssens E.M."/>
            <person name="Foster-Nyarko E."/>
            <person name="Jarju S."/>
            <person name="Secka A."/>
            <person name="Antonio M."/>
            <person name="Oren A."/>
            <person name="Chaudhuri R.R."/>
            <person name="La Ragione R."/>
            <person name="Hildebrand F."/>
            <person name="Pallen M.J."/>
        </authorList>
    </citation>
    <scope>NUCLEOTIDE SEQUENCE</scope>
    <source>
        <strain evidence="9">CHK179-28034</strain>
    </source>
</reference>
<feature type="domain" description="ABC transmembrane type-1" evidence="8">
    <location>
        <begin position="74"/>
        <end position="263"/>
    </location>
</feature>
<keyword evidence="4 7" id="KW-0812">Transmembrane</keyword>
<evidence type="ECO:0000256" key="3">
    <source>
        <dbReference type="ARBA" id="ARBA00022475"/>
    </source>
</evidence>
<evidence type="ECO:0000256" key="2">
    <source>
        <dbReference type="ARBA" id="ARBA00022448"/>
    </source>
</evidence>
<evidence type="ECO:0000313" key="9">
    <source>
        <dbReference type="EMBL" id="HIZ40220.1"/>
    </source>
</evidence>
<gene>
    <name evidence="9" type="ORF">H9968_09965</name>
</gene>
<accession>A0A9D2J7R6</accession>
<dbReference type="NCBIfam" id="NF045474">
    <property type="entry name" value="Opp2C"/>
    <property type="match status" value="1"/>
</dbReference>
<dbReference type="PANTHER" id="PTHR43386:SF25">
    <property type="entry name" value="PEPTIDE ABC TRANSPORTER PERMEASE PROTEIN"/>
    <property type="match status" value="1"/>
</dbReference>
<proteinExistence type="inferred from homology"/>
<comment type="subcellular location">
    <subcellularLocation>
        <location evidence="1 7">Cell membrane</location>
        <topology evidence="1 7">Multi-pass membrane protein</topology>
    </subcellularLocation>
</comment>
<evidence type="ECO:0000256" key="5">
    <source>
        <dbReference type="ARBA" id="ARBA00022989"/>
    </source>
</evidence>
<evidence type="ECO:0000256" key="7">
    <source>
        <dbReference type="RuleBase" id="RU363032"/>
    </source>
</evidence>
<dbReference type="InterPro" id="IPR050366">
    <property type="entry name" value="BP-dependent_transpt_permease"/>
</dbReference>
<dbReference type="Gene3D" id="1.10.3720.10">
    <property type="entry name" value="MetI-like"/>
    <property type="match status" value="1"/>
</dbReference>
<evidence type="ECO:0000313" key="10">
    <source>
        <dbReference type="Proteomes" id="UP000824049"/>
    </source>
</evidence>
<sequence>MKNKNFVVKNKSFCFFAFLALLIILAAVFAPVLTGGVSPSEAVLEDALQPPSSEHIFGTDKLGRDIYTRVIYGARTSLVSAFAVVIIIFALGTVLGVLSGYFGGWVDAVIMRIADLMVSFPGMVFAMAIAGVMGASIRNAVIAVSLVSWTKYARLARSLVLKIRNRDYVAAAVVTGSKTPYILKKYMIPNVIPTLVITAAADIGGMMLELAGLSFLGFGAKAPTPEWGLMLNEGRQFIQNASWMMIFPGAAIFIVVVVFNLLGDALRDVLDPKDE</sequence>
<keyword evidence="5 7" id="KW-1133">Transmembrane helix</keyword>